<sequence>MGLLAHLLKRVDQQIAGLERQRRFHMTADRKRQVREKFLLGGIVLRAGLTNADRAFLLGGLVELARIAPGSAEHRRLRDIGEKAFKAPSQDAVQARIKGTPEWH</sequence>
<keyword evidence="1" id="KW-0614">Plasmid</keyword>
<geneLocation type="plasmid" evidence="1 2">
    <name>pSfHH103e</name>
</geneLocation>
<dbReference type="HOGENOM" id="CLU_182836_0_0_5"/>
<proteinExistence type="predicted"/>
<organism evidence="1 2">
    <name type="scientific">Sinorhizobium fredii (strain HH103)</name>
    <dbReference type="NCBI Taxonomy" id="1117943"/>
    <lineage>
        <taxon>Bacteria</taxon>
        <taxon>Pseudomonadati</taxon>
        <taxon>Pseudomonadota</taxon>
        <taxon>Alphaproteobacteria</taxon>
        <taxon>Hyphomicrobiales</taxon>
        <taxon>Rhizobiaceae</taxon>
        <taxon>Sinorhizobium/Ensifer group</taxon>
        <taxon>Sinorhizobium</taxon>
    </lineage>
</organism>
<dbReference type="PATRIC" id="fig|380.5.peg.5802"/>
<name>G9AI25_SINF1</name>
<dbReference type="Pfam" id="PF06412">
    <property type="entry name" value="TraD"/>
    <property type="match status" value="1"/>
</dbReference>
<gene>
    <name evidence="1" type="primary">traD</name>
    <name evidence="1" type="ordered locus">SFHH103_06247</name>
</gene>
<reference evidence="1 2" key="1">
    <citation type="journal article" date="2012" name="J. Bacteriol.">
        <title>Genome sequence of the soybean symbiont Sinorhizobium fredii HH103.</title>
        <authorList>
            <person name="Weidner S."/>
            <person name="Becker A."/>
            <person name="Bonilla I."/>
            <person name="Jaenicke S."/>
            <person name="Lloret J."/>
            <person name="Margaret I."/>
            <person name="Puhler A."/>
            <person name="Ruiz-Sainz J.E."/>
            <person name="Schneiker-Bekel S."/>
            <person name="Szczepanowski R."/>
            <person name="Vinardell J.M."/>
            <person name="Zehner S."/>
            <person name="Gottfert M."/>
        </authorList>
    </citation>
    <scope>NUCLEOTIDE SEQUENCE [LARGE SCALE GENOMIC DNA]</scope>
    <source>
        <strain evidence="1 2">HH103</strain>
        <plasmid evidence="2">pSfHH103e</plasmid>
    </source>
</reference>
<accession>G9AI25</accession>
<evidence type="ECO:0000313" key="1">
    <source>
        <dbReference type="EMBL" id="CCF00707.1"/>
    </source>
</evidence>
<dbReference type="InterPro" id="IPR009444">
    <property type="entry name" value="Conjugal_tfr_TraD_a-type"/>
</dbReference>
<evidence type="ECO:0000313" key="2">
    <source>
        <dbReference type="Proteomes" id="UP000007735"/>
    </source>
</evidence>
<protein>
    <submittedName>
        <fullName evidence="1">Conjugal transfer protein TraD</fullName>
    </submittedName>
</protein>
<dbReference type="EMBL" id="HE616899">
    <property type="protein sequence ID" value="CCF00707.1"/>
    <property type="molecule type" value="Genomic_DNA"/>
</dbReference>
<dbReference type="Proteomes" id="UP000007735">
    <property type="component" value="Plasmid pSfHH103e"/>
</dbReference>
<dbReference type="AlphaFoldDB" id="G9AI25"/>
<dbReference type="KEGG" id="sfh:SFHH103_06247"/>